<evidence type="ECO:0000313" key="3">
    <source>
        <dbReference type="EMBL" id="MDK2597274.1"/>
    </source>
</evidence>
<evidence type="ECO:0000256" key="1">
    <source>
        <dbReference type="ARBA" id="ARBA00022801"/>
    </source>
</evidence>
<dbReference type="GO" id="GO:0016798">
    <property type="term" value="F:hydrolase activity, acting on glycosyl bonds"/>
    <property type="evidence" value="ECO:0007669"/>
    <property type="project" value="UniProtKB-KW"/>
</dbReference>
<dbReference type="InterPro" id="IPR012341">
    <property type="entry name" value="6hp_glycosidase-like_sf"/>
</dbReference>
<keyword evidence="4" id="KW-1185">Reference proteome</keyword>
<dbReference type="PANTHER" id="PTHR23403">
    <property type="entry name" value="TREHALASE"/>
    <property type="match status" value="1"/>
</dbReference>
<name>A0ABT7EQF8_9GAMM</name>
<comment type="caution">
    <text evidence="3">The sequence shown here is derived from an EMBL/GenBank/DDBJ whole genome shotgun (WGS) entry which is preliminary data.</text>
</comment>
<dbReference type="PROSITE" id="PS00928">
    <property type="entry name" value="TREHALASE_2"/>
    <property type="match status" value="1"/>
</dbReference>
<keyword evidence="1" id="KW-0378">Hydrolase</keyword>
<dbReference type="PRINTS" id="PR00744">
    <property type="entry name" value="GLHYDRLASE37"/>
</dbReference>
<keyword evidence="2 3" id="KW-0326">Glycosidase</keyword>
<dbReference type="Gene3D" id="1.50.10.10">
    <property type="match status" value="1"/>
</dbReference>
<evidence type="ECO:0000313" key="4">
    <source>
        <dbReference type="Proteomes" id="UP001231915"/>
    </source>
</evidence>
<proteinExistence type="predicted"/>
<dbReference type="Pfam" id="PF01204">
    <property type="entry name" value="Trehalase"/>
    <property type="match status" value="1"/>
</dbReference>
<dbReference type="PROSITE" id="PS00927">
    <property type="entry name" value="TREHALASE_1"/>
    <property type="match status" value="1"/>
</dbReference>
<dbReference type="EMBL" id="JASJUT010000010">
    <property type="protein sequence ID" value="MDK2597274.1"/>
    <property type="molecule type" value="Genomic_DNA"/>
</dbReference>
<dbReference type="SUPFAM" id="SSF48208">
    <property type="entry name" value="Six-hairpin glycosidases"/>
    <property type="match status" value="1"/>
</dbReference>
<dbReference type="PANTHER" id="PTHR23403:SF1">
    <property type="entry name" value="TREHALASE"/>
    <property type="match status" value="1"/>
</dbReference>
<dbReference type="RefSeq" id="WP_284138217.1">
    <property type="nucleotide sequence ID" value="NZ_JASJUT010000010.1"/>
</dbReference>
<dbReference type="Proteomes" id="UP001231915">
    <property type="component" value="Unassembled WGS sequence"/>
</dbReference>
<gene>
    <name evidence="3" type="ORF">QNM18_19655</name>
</gene>
<dbReference type="InterPro" id="IPR001661">
    <property type="entry name" value="Glyco_hydro_37"/>
</dbReference>
<evidence type="ECO:0000256" key="2">
    <source>
        <dbReference type="ARBA" id="ARBA00023295"/>
    </source>
</evidence>
<protein>
    <submittedName>
        <fullName evidence="3">Trehalase family glycosidase</fullName>
    </submittedName>
</protein>
<dbReference type="InterPro" id="IPR018232">
    <property type="entry name" value="Glyco_hydro_37_CS"/>
</dbReference>
<organism evidence="3 4">
    <name type="scientific">Pseudoalteromonas obscura</name>
    <dbReference type="NCBI Taxonomy" id="3048491"/>
    <lineage>
        <taxon>Bacteria</taxon>
        <taxon>Pseudomonadati</taxon>
        <taxon>Pseudomonadota</taxon>
        <taxon>Gammaproteobacteria</taxon>
        <taxon>Alteromonadales</taxon>
        <taxon>Pseudoalteromonadaceae</taxon>
        <taxon>Pseudoalteromonas</taxon>
    </lineage>
</organism>
<accession>A0ABT7EQF8</accession>
<reference evidence="3 4" key="1">
    <citation type="submission" date="2023-05" db="EMBL/GenBank/DDBJ databases">
        <title>Pseudoalteromonas ardens sp. nov., Pseudoalteromonas obscura sp. nov., and Pseudoalteromonas umbrosa sp. nov., isolated from the coral Montipora capitata.</title>
        <authorList>
            <person name="Thomas E.M."/>
            <person name="Smith E.M."/>
            <person name="Papke E."/>
            <person name="Shlafstein M.D."/>
            <person name="Oline D.K."/>
            <person name="Videau P."/>
            <person name="Saw J.H."/>
            <person name="Strangman W.K."/>
            <person name="Ushijima B."/>
        </authorList>
    </citation>
    <scope>NUCLEOTIDE SEQUENCE [LARGE SCALE GENOMIC DNA]</scope>
    <source>
        <strain evidence="3 4">P94</strain>
    </source>
</reference>
<dbReference type="InterPro" id="IPR008928">
    <property type="entry name" value="6-hairpin_glycosidase_sf"/>
</dbReference>
<sequence>MKFEHSRLFKDVQLSGMFSDSKVFSDAIPKQSWPVACAEYDKTQPADLETFVATHFEFAEAPELQALNDVRTVPDYIERLWDRLARQGSEQNTSSLLALPKPYIVPGGRFNEIYYWDSYFTALGLMDSGRGKLVEDMLENFCSLIESLGHVPNGNRSYYATRSQPPVTAMMVDLLWETKKDDENWLTRVTSSLQREYDFWMKGSDKLSSDLLHFDRVVMMPCGGILNRYWDNDPSPRPESYKEDIEDAEHFTNDEKAHFYRNIRAACESGWDFSSRWLQEPDNLKTIMTTHIAPVDLNALLYFLETQLSRCYQATSNSKESHRMERAAKRRAALINQYMWDEQANWYVDFDIELNCKRNIVTMAGATALFFNLVEDCARAHQVSQKMMSDFCKAGGLVTTLAATPQQWDSPNGWAPLQWFGVKGLLNYGFTQEAKEVASKWLKTLESSFEVNQCLLEKYNVIEPNKKAEGGEYIVQQGFGWTNGVASRFYTLFGKSE</sequence>